<name>A0A8T2T2S5_CERRI</name>
<protein>
    <submittedName>
        <fullName evidence="1">Uncharacterized protein</fullName>
    </submittedName>
</protein>
<dbReference type="AlphaFoldDB" id="A0A8T2T2S5"/>
<dbReference type="EMBL" id="CM035420">
    <property type="protein sequence ID" value="KAH7404042.1"/>
    <property type="molecule type" value="Genomic_DNA"/>
</dbReference>
<gene>
    <name evidence="1" type="ORF">KP509_15G007900</name>
</gene>
<organism evidence="1 2">
    <name type="scientific">Ceratopteris richardii</name>
    <name type="common">Triangle waterfern</name>
    <dbReference type="NCBI Taxonomy" id="49495"/>
    <lineage>
        <taxon>Eukaryota</taxon>
        <taxon>Viridiplantae</taxon>
        <taxon>Streptophyta</taxon>
        <taxon>Embryophyta</taxon>
        <taxon>Tracheophyta</taxon>
        <taxon>Polypodiopsida</taxon>
        <taxon>Polypodiidae</taxon>
        <taxon>Polypodiales</taxon>
        <taxon>Pteridineae</taxon>
        <taxon>Pteridaceae</taxon>
        <taxon>Parkerioideae</taxon>
        <taxon>Ceratopteris</taxon>
    </lineage>
</organism>
<reference evidence="1" key="1">
    <citation type="submission" date="2021-08" db="EMBL/GenBank/DDBJ databases">
        <title>WGS assembly of Ceratopteris richardii.</title>
        <authorList>
            <person name="Marchant D.B."/>
            <person name="Chen G."/>
            <person name="Jenkins J."/>
            <person name="Shu S."/>
            <person name="Leebens-Mack J."/>
            <person name="Grimwood J."/>
            <person name="Schmutz J."/>
            <person name="Soltis P."/>
            <person name="Soltis D."/>
            <person name="Chen Z.-H."/>
        </authorList>
    </citation>
    <scope>NUCLEOTIDE SEQUENCE</scope>
    <source>
        <strain evidence="1">Whitten #5841</strain>
        <tissue evidence="1">Leaf</tissue>
    </source>
</reference>
<comment type="caution">
    <text evidence="1">The sequence shown here is derived from an EMBL/GenBank/DDBJ whole genome shotgun (WGS) entry which is preliminary data.</text>
</comment>
<dbReference type="Proteomes" id="UP000825935">
    <property type="component" value="Chromosome 15"/>
</dbReference>
<accession>A0A8T2T2S5</accession>
<keyword evidence="2" id="KW-1185">Reference proteome</keyword>
<evidence type="ECO:0000313" key="1">
    <source>
        <dbReference type="EMBL" id="KAH7404042.1"/>
    </source>
</evidence>
<proteinExistence type="predicted"/>
<sequence>MVPRQLSCLFSLRIIAIALGILPLSRYSSRQRGSQLLSSAPIEAVLQLKISWRPSIANTYMVGAQLYLRWPISIPVYGLTPTSSLTCTLPFSTCPRLSLNRCRHEFISLH</sequence>
<evidence type="ECO:0000313" key="2">
    <source>
        <dbReference type="Proteomes" id="UP000825935"/>
    </source>
</evidence>